<gene>
    <name evidence="2" type="ORF">H6P87_00918</name>
</gene>
<evidence type="ECO:0000313" key="2">
    <source>
        <dbReference type="EMBL" id="QQV75363.1"/>
    </source>
</evidence>
<accession>A0A9E6MHX7</accession>
<evidence type="ECO:0000259" key="1">
    <source>
        <dbReference type="PROSITE" id="PS51831"/>
    </source>
</evidence>
<dbReference type="PANTHER" id="PTHR21262">
    <property type="entry name" value="GUANOSINE-3',5'-BIS DIPHOSPHATE 3'-PYROPHOSPHOHYDROLASE"/>
    <property type="match status" value="1"/>
</dbReference>
<protein>
    <recommendedName>
        <fullName evidence="1">HD domain-containing protein</fullName>
    </recommendedName>
</protein>
<dbReference type="PROSITE" id="PS51831">
    <property type="entry name" value="HD"/>
    <property type="match status" value="1"/>
</dbReference>
<evidence type="ECO:0000313" key="3">
    <source>
        <dbReference type="Proteomes" id="UP000595296"/>
    </source>
</evidence>
<dbReference type="RefSeq" id="WP_202068701.1">
    <property type="nucleotide sequence ID" value="NZ_CP060138.2"/>
</dbReference>
<dbReference type="Gene3D" id="1.10.3210.10">
    <property type="entry name" value="Hypothetical protein af1432"/>
    <property type="match status" value="1"/>
</dbReference>
<dbReference type="Pfam" id="PF13328">
    <property type="entry name" value="HD_4"/>
    <property type="match status" value="1"/>
</dbReference>
<dbReference type="EMBL" id="CP060138">
    <property type="protein sequence ID" value="QQV75363.1"/>
    <property type="molecule type" value="Genomic_DNA"/>
</dbReference>
<sequence>MEDISSWKEKFEICVYSKKLLDKLEYLNTKVENPIDILEIKKGIYYARKYHGSQMRQSGDPYYSHPIEVAIMLAEFVAEEAPKLYNIIMLQAALLHDTIEDTELTEEAITKIFGSEVAKHVEGLTRIKSYGKISSGESLNLLIKEKRYNTALIKLFDRIHNVQTLGVKSPEKARKIIEETLINFLLVAANINYKLEREFAELCLKVFNIELERQQAFSNNNSLLPPLTL</sequence>
<dbReference type="SUPFAM" id="SSF109604">
    <property type="entry name" value="HD-domain/PDEase-like"/>
    <property type="match status" value="1"/>
</dbReference>
<dbReference type="Proteomes" id="UP000595296">
    <property type="component" value="Chromosome"/>
</dbReference>
<dbReference type="CDD" id="cd00077">
    <property type="entry name" value="HDc"/>
    <property type="match status" value="1"/>
</dbReference>
<dbReference type="PANTHER" id="PTHR21262:SF31">
    <property type="entry name" value="GTP PYROPHOSPHOKINASE"/>
    <property type="match status" value="1"/>
</dbReference>
<reference evidence="2 3" key="1">
    <citation type="journal article" date="2021" name="Int. J. Syst. Evol. Microbiol.">
        <title>Characterization of a novel transitional group Rickettsia species (Rickettsia tillamookensis sp. nov.) from the western black-legged tick, Ixodes pacificus.</title>
        <authorList>
            <person name="Gauthier D.T."/>
            <person name="Karpathy S.E."/>
            <person name="Grizzard S.L."/>
            <person name="Batra D."/>
            <person name="Rowe L.A."/>
            <person name="Paddock C.D."/>
        </authorList>
    </citation>
    <scope>NUCLEOTIDE SEQUENCE [LARGE SCALE GENOMIC DNA]</scope>
    <source>
        <strain evidence="2 3">Tillamook 23</strain>
    </source>
</reference>
<keyword evidence="3" id="KW-1185">Reference proteome</keyword>
<feature type="domain" description="HD" evidence="1">
    <location>
        <begin position="62"/>
        <end position="162"/>
    </location>
</feature>
<organism evidence="2 3">
    <name type="scientific">Rickettsia tillamookensis</name>
    <dbReference type="NCBI Taxonomy" id="2761623"/>
    <lineage>
        <taxon>Bacteria</taxon>
        <taxon>Pseudomonadati</taxon>
        <taxon>Pseudomonadota</taxon>
        <taxon>Alphaproteobacteria</taxon>
        <taxon>Rickettsiales</taxon>
        <taxon>Rickettsiaceae</taxon>
        <taxon>Rickettsieae</taxon>
        <taxon>Rickettsia</taxon>
        <taxon>spotted fever group</taxon>
    </lineage>
</organism>
<name>A0A9E6MHX7_9RICK</name>
<dbReference type="InterPro" id="IPR006674">
    <property type="entry name" value="HD_domain"/>
</dbReference>
<proteinExistence type="predicted"/>
<dbReference type="InterPro" id="IPR003607">
    <property type="entry name" value="HD/PDEase_dom"/>
</dbReference>